<evidence type="ECO:0000256" key="1">
    <source>
        <dbReference type="SAM" id="MobiDB-lite"/>
    </source>
</evidence>
<proteinExistence type="predicted"/>
<gene>
    <name evidence="2" type="ORF">TMSB3V08_LOCUS926</name>
</gene>
<dbReference type="AlphaFoldDB" id="A0A7R9HIT0"/>
<feature type="compositionally biased region" description="Basic and acidic residues" evidence="1">
    <location>
        <begin position="33"/>
        <end position="42"/>
    </location>
</feature>
<name>A0A7R9HIT0_9NEOP</name>
<evidence type="ECO:0000313" key="2">
    <source>
        <dbReference type="EMBL" id="CAD7423958.1"/>
    </source>
</evidence>
<protein>
    <submittedName>
        <fullName evidence="2">Uncharacterized protein</fullName>
    </submittedName>
</protein>
<feature type="region of interest" description="Disordered" evidence="1">
    <location>
        <begin position="15"/>
        <end position="42"/>
    </location>
</feature>
<organism evidence="2">
    <name type="scientific">Timema monikensis</name>
    <dbReference type="NCBI Taxonomy" id="170555"/>
    <lineage>
        <taxon>Eukaryota</taxon>
        <taxon>Metazoa</taxon>
        <taxon>Ecdysozoa</taxon>
        <taxon>Arthropoda</taxon>
        <taxon>Hexapoda</taxon>
        <taxon>Insecta</taxon>
        <taxon>Pterygota</taxon>
        <taxon>Neoptera</taxon>
        <taxon>Polyneoptera</taxon>
        <taxon>Phasmatodea</taxon>
        <taxon>Timematodea</taxon>
        <taxon>Timematoidea</taxon>
        <taxon>Timematidae</taxon>
        <taxon>Timema</taxon>
    </lineage>
</organism>
<sequence>MLTVLTLTSRSAPIWRRQPQVRQRVGSNKKKGGSKEDKVGMDKAVNKEIMDLHTSPKMATVNANMVVSLARSLAQSGRTLNLIGSDY</sequence>
<accession>A0A7R9HIT0</accession>
<reference evidence="2" key="1">
    <citation type="submission" date="2020-11" db="EMBL/GenBank/DDBJ databases">
        <authorList>
            <person name="Tran Van P."/>
        </authorList>
    </citation>
    <scope>NUCLEOTIDE SEQUENCE</scope>
</reference>
<dbReference type="EMBL" id="OB792735">
    <property type="protein sequence ID" value="CAD7423958.1"/>
    <property type="molecule type" value="Genomic_DNA"/>
</dbReference>